<evidence type="ECO:0000313" key="2">
    <source>
        <dbReference type="Proteomes" id="UP001497480"/>
    </source>
</evidence>
<dbReference type="Proteomes" id="UP001497480">
    <property type="component" value="Unassembled WGS sequence"/>
</dbReference>
<comment type="caution">
    <text evidence="1">The sequence shown here is derived from an EMBL/GenBank/DDBJ whole genome shotgun (WGS) entry which is preliminary data.</text>
</comment>
<name>A0AAV1Y0B0_LUPLU</name>
<accession>A0AAV1Y0B0</accession>
<protein>
    <submittedName>
        <fullName evidence="1">Uncharacterized protein</fullName>
    </submittedName>
</protein>
<keyword evidence="2" id="KW-1185">Reference proteome</keyword>
<dbReference type="AlphaFoldDB" id="A0AAV1Y0B0"/>
<gene>
    <name evidence="1" type="ORF">LLUT_LOCUS28472</name>
</gene>
<dbReference type="EMBL" id="CAXHTB010000020">
    <property type="protein sequence ID" value="CAL0327412.1"/>
    <property type="molecule type" value="Genomic_DNA"/>
</dbReference>
<sequence length="198" mass="22804">MNIRNAYKEEKPCCYFHPKQVLVGVCPLCLNERLLIVAAKQGNHSNSPSKASLRFQSSINRKKPSTSIHKIFAFGSLFSSKQWKSENLEYDVSPTPEESFISIKFEENGVASWEKSTVSNKVSIENCNWNNHQSKKTKSVIEHGKSRDMFTWRKRIGHMFHLIQWKKTSGLCHVTNKVEGVKGRKGNWMRSLTKKKTM</sequence>
<reference evidence="1 2" key="1">
    <citation type="submission" date="2024-03" db="EMBL/GenBank/DDBJ databases">
        <authorList>
            <person name="Martinez-Hernandez J."/>
        </authorList>
    </citation>
    <scope>NUCLEOTIDE SEQUENCE [LARGE SCALE GENOMIC DNA]</scope>
</reference>
<dbReference type="InterPro" id="IPR008004">
    <property type="entry name" value="OCTOPUS-like"/>
</dbReference>
<dbReference type="PANTHER" id="PTHR35995">
    <property type="entry name" value="OS04G0690500 PROTEIN"/>
    <property type="match status" value="1"/>
</dbReference>
<evidence type="ECO:0000313" key="1">
    <source>
        <dbReference type="EMBL" id="CAL0327412.1"/>
    </source>
</evidence>
<organism evidence="1 2">
    <name type="scientific">Lupinus luteus</name>
    <name type="common">European yellow lupine</name>
    <dbReference type="NCBI Taxonomy" id="3873"/>
    <lineage>
        <taxon>Eukaryota</taxon>
        <taxon>Viridiplantae</taxon>
        <taxon>Streptophyta</taxon>
        <taxon>Embryophyta</taxon>
        <taxon>Tracheophyta</taxon>
        <taxon>Spermatophyta</taxon>
        <taxon>Magnoliopsida</taxon>
        <taxon>eudicotyledons</taxon>
        <taxon>Gunneridae</taxon>
        <taxon>Pentapetalae</taxon>
        <taxon>rosids</taxon>
        <taxon>fabids</taxon>
        <taxon>Fabales</taxon>
        <taxon>Fabaceae</taxon>
        <taxon>Papilionoideae</taxon>
        <taxon>50 kb inversion clade</taxon>
        <taxon>genistoids sensu lato</taxon>
        <taxon>core genistoids</taxon>
        <taxon>Genisteae</taxon>
        <taxon>Lupinus</taxon>
    </lineage>
</organism>
<dbReference type="PANTHER" id="PTHR35995:SF1">
    <property type="entry name" value="OS04G0690500 PROTEIN"/>
    <property type="match status" value="1"/>
</dbReference>
<dbReference type="Pfam" id="PF05340">
    <property type="entry name" value="DUF740"/>
    <property type="match status" value="1"/>
</dbReference>
<proteinExistence type="predicted"/>